<dbReference type="Pfam" id="PF05033">
    <property type="entry name" value="Pre-SET"/>
    <property type="match status" value="1"/>
</dbReference>
<dbReference type="AlphaFoldDB" id="A0A2K1K751"/>
<organism evidence="2">
    <name type="scientific">Physcomitrium patens</name>
    <name type="common">Spreading-leaved earth moss</name>
    <name type="synonym">Physcomitrella patens</name>
    <dbReference type="NCBI Taxonomy" id="3218"/>
    <lineage>
        <taxon>Eukaryota</taxon>
        <taxon>Viridiplantae</taxon>
        <taxon>Streptophyta</taxon>
        <taxon>Embryophyta</taxon>
        <taxon>Bryophyta</taxon>
        <taxon>Bryophytina</taxon>
        <taxon>Bryopsida</taxon>
        <taxon>Funariidae</taxon>
        <taxon>Funariales</taxon>
        <taxon>Funariaceae</taxon>
        <taxon>Physcomitrium</taxon>
    </lineage>
</organism>
<feature type="domain" description="Pre-SET" evidence="1">
    <location>
        <begin position="36"/>
        <end position="128"/>
    </location>
</feature>
<dbReference type="InterPro" id="IPR046341">
    <property type="entry name" value="SET_dom_sf"/>
</dbReference>
<dbReference type="GO" id="GO:0005634">
    <property type="term" value="C:nucleus"/>
    <property type="evidence" value="ECO:0007669"/>
    <property type="project" value="InterPro"/>
</dbReference>
<dbReference type="PaxDb" id="3218-PP1S184_115V6.1"/>
<reference evidence="2 4" key="1">
    <citation type="journal article" date="2008" name="Science">
        <title>The Physcomitrella genome reveals evolutionary insights into the conquest of land by plants.</title>
        <authorList>
            <person name="Rensing S."/>
            <person name="Lang D."/>
            <person name="Zimmer A."/>
            <person name="Terry A."/>
            <person name="Salamov A."/>
            <person name="Shapiro H."/>
            <person name="Nishiyama T."/>
            <person name="Perroud P.-F."/>
            <person name="Lindquist E."/>
            <person name="Kamisugi Y."/>
            <person name="Tanahashi T."/>
            <person name="Sakakibara K."/>
            <person name="Fujita T."/>
            <person name="Oishi K."/>
            <person name="Shin-I T."/>
            <person name="Kuroki Y."/>
            <person name="Toyoda A."/>
            <person name="Suzuki Y."/>
            <person name="Hashimoto A."/>
            <person name="Yamaguchi K."/>
            <person name="Sugano A."/>
            <person name="Kohara Y."/>
            <person name="Fujiyama A."/>
            <person name="Anterola A."/>
            <person name="Aoki S."/>
            <person name="Ashton N."/>
            <person name="Barbazuk W.B."/>
            <person name="Barker E."/>
            <person name="Bennetzen J."/>
            <person name="Bezanilla M."/>
            <person name="Blankenship R."/>
            <person name="Cho S.H."/>
            <person name="Dutcher S."/>
            <person name="Estelle M."/>
            <person name="Fawcett J.A."/>
            <person name="Gundlach H."/>
            <person name="Hanada K."/>
            <person name="Heyl A."/>
            <person name="Hicks K.A."/>
            <person name="Hugh J."/>
            <person name="Lohr M."/>
            <person name="Mayer K."/>
            <person name="Melkozernov A."/>
            <person name="Murata T."/>
            <person name="Nelson D."/>
            <person name="Pils B."/>
            <person name="Prigge M."/>
            <person name="Reiss B."/>
            <person name="Renner T."/>
            <person name="Rombauts S."/>
            <person name="Rushton P."/>
            <person name="Sanderfoot A."/>
            <person name="Schween G."/>
            <person name="Shiu S.-H."/>
            <person name="Stueber K."/>
            <person name="Theodoulou F.L."/>
            <person name="Tu H."/>
            <person name="Van de Peer Y."/>
            <person name="Verrier P.J."/>
            <person name="Waters E."/>
            <person name="Wood A."/>
            <person name="Yang L."/>
            <person name="Cove D."/>
            <person name="Cuming A."/>
            <person name="Hasebe M."/>
            <person name="Lucas S."/>
            <person name="Mishler D.B."/>
            <person name="Reski R."/>
            <person name="Grigoriev I."/>
            <person name="Quatrano R.S."/>
            <person name="Boore J.L."/>
        </authorList>
    </citation>
    <scope>NUCLEOTIDE SEQUENCE [LARGE SCALE GENOMIC DNA]</scope>
    <source>
        <strain evidence="3 4">cv. Gransden 2004</strain>
    </source>
</reference>
<protein>
    <recommendedName>
        <fullName evidence="1">Pre-SET domain-containing protein</fullName>
    </recommendedName>
</protein>
<dbReference type="InterPro" id="IPR007728">
    <property type="entry name" value="Pre-SET_dom"/>
</dbReference>
<dbReference type="InterPro" id="IPR051357">
    <property type="entry name" value="H3K9_HMTase_SUVAR3-9"/>
</dbReference>
<dbReference type="GO" id="GO:0042054">
    <property type="term" value="F:histone methyltransferase activity"/>
    <property type="evidence" value="ECO:0007669"/>
    <property type="project" value="InterPro"/>
</dbReference>
<keyword evidence="4" id="KW-1185">Reference proteome</keyword>
<dbReference type="PANTHER" id="PTHR45660:SF13">
    <property type="entry name" value="HISTONE-LYSINE N-METHYLTRANSFERASE SETMAR"/>
    <property type="match status" value="1"/>
</dbReference>
<reference evidence="3" key="3">
    <citation type="submission" date="2020-12" db="UniProtKB">
        <authorList>
            <consortium name="EnsemblPlants"/>
        </authorList>
    </citation>
    <scope>IDENTIFICATION</scope>
</reference>
<dbReference type="InParanoid" id="A0A2K1K751"/>
<dbReference type="Gene3D" id="2.170.270.10">
    <property type="entry name" value="SET domain"/>
    <property type="match status" value="1"/>
</dbReference>
<dbReference type="EnsemblPlants" id="Pp3c8_13820V3.1">
    <property type="protein sequence ID" value="PAC:32964397.CDS.1"/>
    <property type="gene ID" value="Pp3c8_13820"/>
</dbReference>
<proteinExistence type="predicted"/>
<evidence type="ECO:0000313" key="3">
    <source>
        <dbReference type="EnsemblPlants" id="PAC:32964397.CDS.1"/>
    </source>
</evidence>
<dbReference type="PANTHER" id="PTHR45660">
    <property type="entry name" value="HISTONE-LYSINE N-METHYLTRANSFERASE SETMAR"/>
    <property type="match status" value="1"/>
</dbReference>
<dbReference type="GO" id="GO:0008270">
    <property type="term" value="F:zinc ion binding"/>
    <property type="evidence" value="ECO:0007669"/>
    <property type="project" value="InterPro"/>
</dbReference>
<gene>
    <name evidence="2" type="ORF">PHYPA_011497</name>
</gene>
<name>A0A2K1K751_PHYPA</name>
<evidence type="ECO:0000313" key="4">
    <source>
        <dbReference type="Proteomes" id="UP000006727"/>
    </source>
</evidence>
<dbReference type="Proteomes" id="UP000006727">
    <property type="component" value="Chromosome 8"/>
</dbReference>
<dbReference type="Gramene" id="Pp3c8_13820V3.1">
    <property type="protein sequence ID" value="PAC:32964397.CDS.1"/>
    <property type="gene ID" value="Pp3c8_13820"/>
</dbReference>
<accession>A0A2K1K751</accession>
<dbReference type="EMBL" id="ABEU02000008">
    <property type="protein sequence ID" value="PNR49601.1"/>
    <property type="molecule type" value="Genomic_DNA"/>
</dbReference>
<dbReference type="STRING" id="3218.A0A2K1K751"/>
<dbReference type="SUPFAM" id="SSF82199">
    <property type="entry name" value="SET domain"/>
    <property type="match status" value="1"/>
</dbReference>
<sequence>MLYTSLSFREREGNRAWSLLFSSLGLLLTCDIFEDVEQIPICVVNVVEVDTPDTFNYITTVNLHKDVLVQTQAYECHFGCKDSICPCVKKYNASVLGYNDYGHLILVHNIVYELGSFCNCSHAACQSRVS</sequence>
<reference evidence="2 4" key="2">
    <citation type="journal article" date="2018" name="Plant J.">
        <title>The Physcomitrella patens chromosome-scale assembly reveals moss genome structure and evolution.</title>
        <authorList>
            <person name="Lang D."/>
            <person name="Ullrich K.K."/>
            <person name="Murat F."/>
            <person name="Fuchs J."/>
            <person name="Jenkins J."/>
            <person name="Haas F.B."/>
            <person name="Piednoel M."/>
            <person name="Gundlach H."/>
            <person name="Van Bel M."/>
            <person name="Meyberg R."/>
            <person name="Vives C."/>
            <person name="Morata J."/>
            <person name="Symeonidi A."/>
            <person name="Hiss M."/>
            <person name="Muchero W."/>
            <person name="Kamisugi Y."/>
            <person name="Saleh O."/>
            <person name="Blanc G."/>
            <person name="Decker E.L."/>
            <person name="van Gessel N."/>
            <person name="Grimwood J."/>
            <person name="Hayes R.D."/>
            <person name="Graham S.W."/>
            <person name="Gunter L.E."/>
            <person name="McDaniel S.F."/>
            <person name="Hoernstein S.N.W."/>
            <person name="Larsson A."/>
            <person name="Li F.W."/>
            <person name="Perroud P.F."/>
            <person name="Phillips J."/>
            <person name="Ranjan P."/>
            <person name="Rokshar D.S."/>
            <person name="Rothfels C.J."/>
            <person name="Schneider L."/>
            <person name="Shu S."/>
            <person name="Stevenson D.W."/>
            <person name="Thummler F."/>
            <person name="Tillich M."/>
            <person name="Villarreal Aguilar J.C."/>
            <person name="Widiez T."/>
            <person name="Wong G.K."/>
            <person name="Wymore A."/>
            <person name="Zhang Y."/>
            <person name="Zimmer A.D."/>
            <person name="Quatrano R.S."/>
            <person name="Mayer K.F.X."/>
            <person name="Goodstein D."/>
            <person name="Casacuberta J.M."/>
            <person name="Vandepoele K."/>
            <person name="Reski R."/>
            <person name="Cuming A.C."/>
            <person name="Tuskan G.A."/>
            <person name="Maumus F."/>
            <person name="Salse J."/>
            <person name="Schmutz J."/>
            <person name="Rensing S.A."/>
        </authorList>
    </citation>
    <scope>NUCLEOTIDE SEQUENCE [LARGE SCALE GENOMIC DNA]</scope>
    <source>
        <strain evidence="3 4">cv. Gransden 2004</strain>
    </source>
</reference>
<evidence type="ECO:0000259" key="1">
    <source>
        <dbReference type="Pfam" id="PF05033"/>
    </source>
</evidence>
<evidence type="ECO:0000313" key="2">
    <source>
        <dbReference type="EMBL" id="PNR49601.1"/>
    </source>
</evidence>